<feature type="compositionally biased region" description="Basic and acidic residues" evidence="1">
    <location>
        <begin position="276"/>
        <end position="286"/>
    </location>
</feature>
<gene>
    <name evidence="2" type="ORF">AVDCRST_MAG49-4092</name>
</gene>
<protein>
    <submittedName>
        <fullName evidence="2">Putative mRNA-binding protein</fullName>
    </submittedName>
</protein>
<accession>A0A6J4VEV2</accession>
<feature type="region of interest" description="Disordered" evidence="1">
    <location>
        <begin position="1"/>
        <end position="347"/>
    </location>
</feature>
<feature type="compositionally biased region" description="Basic residues" evidence="1">
    <location>
        <begin position="127"/>
        <end position="148"/>
    </location>
</feature>
<feature type="non-terminal residue" evidence="2">
    <location>
        <position position="1"/>
    </location>
</feature>
<feature type="compositionally biased region" description="Basic residues" evidence="1">
    <location>
        <begin position="296"/>
        <end position="332"/>
    </location>
</feature>
<feature type="compositionally biased region" description="Basic residues" evidence="1">
    <location>
        <begin position="103"/>
        <end position="113"/>
    </location>
</feature>
<organism evidence="2">
    <name type="scientific">uncultured Thermomicrobiales bacterium</name>
    <dbReference type="NCBI Taxonomy" id="1645740"/>
    <lineage>
        <taxon>Bacteria</taxon>
        <taxon>Pseudomonadati</taxon>
        <taxon>Thermomicrobiota</taxon>
        <taxon>Thermomicrobia</taxon>
        <taxon>Thermomicrobiales</taxon>
        <taxon>environmental samples</taxon>
    </lineage>
</organism>
<feature type="compositionally biased region" description="Basic residues" evidence="1">
    <location>
        <begin position="1"/>
        <end position="14"/>
    </location>
</feature>
<dbReference type="EMBL" id="CADCWG010000299">
    <property type="protein sequence ID" value="CAA9575266.1"/>
    <property type="molecule type" value="Genomic_DNA"/>
</dbReference>
<name>A0A6J4VEV2_9BACT</name>
<feature type="compositionally biased region" description="Basic and acidic residues" evidence="1">
    <location>
        <begin position="220"/>
        <end position="251"/>
    </location>
</feature>
<evidence type="ECO:0000256" key="1">
    <source>
        <dbReference type="SAM" id="MobiDB-lite"/>
    </source>
</evidence>
<proteinExistence type="predicted"/>
<evidence type="ECO:0000313" key="2">
    <source>
        <dbReference type="EMBL" id="CAA9575266.1"/>
    </source>
</evidence>
<dbReference type="AlphaFoldDB" id="A0A6J4VEV2"/>
<feature type="compositionally biased region" description="Basic residues" evidence="1">
    <location>
        <begin position="71"/>
        <end position="93"/>
    </location>
</feature>
<feature type="compositionally biased region" description="Basic residues" evidence="1">
    <location>
        <begin position="200"/>
        <end position="213"/>
    </location>
</feature>
<sequence>AGGRGRRYREHQHRGGQGAPRVRARRHAVQPRGDGPPRRRAGGRAGAEGGARPAGRPSRPRRLRGDDAARAVRRRRRHDLLHRRGRRERRPRVPGHPAPRPHLERRHPRRRAGRAPDARRLAPAARGRLRPGKGRRGRGPRRRPRPRRPARDGLHAGPDLGVPARHPAAARLRLPLGRPCPQGAPDPRRARRPAGLGALPRRRRRSGDRRRGRSGPLPRADLHPDPLGDRHLARLPRADRLGLRPPGEVRRRPGRPPDPGLAGGDGAARPGVALEPDLRPGADPARHPGVPAADHARRRRARADRPARPGRAHPRRGVGHHRGPDHRRHRPAGHGTRAGRAARRCPV</sequence>
<feature type="non-terminal residue" evidence="2">
    <location>
        <position position="347"/>
    </location>
</feature>
<reference evidence="2" key="1">
    <citation type="submission" date="2020-02" db="EMBL/GenBank/DDBJ databases">
        <authorList>
            <person name="Meier V. D."/>
        </authorList>
    </citation>
    <scope>NUCLEOTIDE SEQUENCE</scope>
    <source>
        <strain evidence="2">AVDCRST_MAG49</strain>
    </source>
</reference>
<feature type="compositionally biased region" description="Low complexity" evidence="1">
    <location>
        <begin position="163"/>
        <end position="185"/>
    </location>
</feature>